<gene>
    <name evidence="2" type="ORF">HMPREF9136_2359</name>
</gene>
<dbReference type="Proteomes" id="UP000007820">
    <property type="component" value="Unassembled WGS sequence"/>
</dbReference>
<feature type="signal peptide" evidence="1">
    <location>
        <begin position="1"/>
        <end position="22"/>
    </location>
</feature>
<dbReference type="Pfam" id="PF12741">
    <property type="entry name" value="SusD-like"/>
    <property type="match status" value="1"/>
</dbReference>
<name>F9D681_PREDD</name>
<dbReference type="InterPro" id="IPR041662">
    <property type="entry name" value="SusD-like_2"/>
</dbReference>
<dbReference type="STRING" id="908937.Prede_2175"/>
<organism evidence="2 3">
    <name type="scientific">Prevotella dentalis (strain ATCC 49559 / DSM 3688 / JCM 13448 / NCTC 12043 / ES 2772)</name>
    <name type="common">Mitsuokella dentalis</name>
    <dbReference type="NCBI Taxonomy" id="908937"/>
    <lineage>
        <taxon>Bacteria</taxon>
        <taxon>Pseudomonadati</taxon>
        <taxon>Bacteroidota</taxon>
        <taxon>Bacteroidia</taxon>
        <taxon>Bacteroidales</taxon>
        <taxon>Prevotellaceae</taxon>
        <taxon>Prevotella</taxon>
    </lineage>
</organism>
<protein>
    <recommendedName>
        <fullName evidence="4">Lipoprotein</fullName>
    </recommendedName>
</protein>
<evidence type="ECO:0000313" key="3">
    <source>
        <dbReference type="Proteomes" id="UP000007820"/>
    </source>
</evidence>
<keyword evidence="1" id="KW-0732">Signal</keyword>
<proteinExistence type="predicted"/>
<dbReference type="Gene3D" id="1.25.40.390">
    <property type="match status" value="2"/>
</dbReference>
<dbReference type="InterPro" id="IPR011990">
    <property type="entry name" value="TPR-like_helical_dom_sf"/>
</dbReference>
<dbReference type="RefSeq" id="WP_005847320.1">
    <property type="nucleotide sequence ID" value="NC_019968.1"/>
</dbReference>
<evidence type="ECO:0008006" key="4">
    <source>
        <dbReference type="Google" id="ProtNLM"/>
    </source>
</evidence>
<feature type="chain" id="PRO_5003381385" description="Lipoprotein" evidence="1">
    <location>
        <begin position="23"/>
        <end position="599"/>
    </location>
</feature>
<comment type="caution">
    <text evidence="2">The sequence shown here is derived from an EMBL/GenBank/DDBJ whole genome shotgun (WGS) entry which is preliminary data.</text>
</comment>
<dbReference type="PROSITE" id="PS51257">
    <property type="entry name" value="PROKAR_LIPOPROTEIN"/>
    <property type="match status" value="1"/>
</dbReference>
<dbReference type="InterPro" id="IPR024302">
    <property type="entry name" value="SusD-like"/>
</dbReference>
<evidence type="ECO:0000313" key="2">
    <source>
        <dbReference type="EMBL" id="EGQ12476.1"/>
    </source>
</evidence>
<reference evidence="2 3" key="1">
    <citation type="submission" date="2011-04" db="EMBL/GenBank/DDBJ databases">
        <authorList>
            <person name="Muzny D."/>
            <person name="Qin X."/>
            <person name="Deng J."/>
            <person name="Jiang H."/>
            <person name="Liu Y."/>
            <person name="Qu J."/>
            <person name="Song X.-Z."/>
            <person name="Zhang L."/>
            <person name="Thornton R."/>
            <person name="Coyle M."/>
            <person name="Francisco L."/>
            <person name="Jackson L."/>
            <person name="Javaid M."/>
            <person name="Korchina V."/>
            <person name="Kovar C."/>
            <person name="Mata R."/>
            <person name="Mathew T."/>
            <person name="Ngo R."/>
            <person name="Nguyen L."/>
            <person name="Nguyen N."/>
            <person name="Okwuonu G."/>
            <person name="Ongeri F."/>
            <person name="Pham C."/>
            <person name="Simmons D."/>
            <person name="Wilczek-Boney K."/>
            <person name="Hale W."/>
            <person name="Jakkamsetti A."/>
            <person name="Pham P."/>
            <person name="Ruth R."/>
            <person name="San Lucas F."/>
            <person name="Warren J."/>
            <person name="Zhang J."/>
            <person name="Zhao Z."/>
            <person name="Zhou C."/>
            <person name="Zhu D."/>
            <person name="Lee S."/>
            <person name="Bess C."/>
            <person name="Blankenburg K."/>
            <person name="Forbes L."/>
            <person name="Fu Q."/>
            <person name="Gubbala S."/>
            <person name="Hirani K."/>
            <person name="Jayaseelan J.C."/>
            <person name="Lara F."/>
            <person name="Munidasa M."/>
            <person name="Palculict T."/>
            <person name="Patil S."/>
            <person name="Pu L.-L."/>
            <person name="Saada N."/>
            <person name="Tang L."/>
            <person name="Weissenberger G."/>
            <person name="Zhu Y."/>
            <person name="Hemphill L."/>
            <person name="Shang Y."/>
            <person name="Youmans B."/>
            <person name="Ayvaz T."/>
            <person name="Ross M."/>
            <person name="Santibanez J."/>
            <person name="Aqrawi P."/>
            <person name="Gross S."/>
            <person name="Joshi V."/>
            <person name="Fowler G."/>
            <person name="Nazareth L."/>
            <person name="Reid J."/>
            <person name="Worley K."/>
            <person name="Petrosino J."/>
            <person name="Highlander S."/>
            <person name="Gibbs R."/>
        </authorList>
    </citation>
    <scope>NUCLEOTIDE SEQUENCE [LARGE SCALE GENOMIC DNA]</scope>
    <source>
        <strain evidence="2 3">DSM 3688</strain>
    </source>
</reference>
<evidence type="ECO:0000256" key="1">
    <source>
        <dbReference type="SAM" id="SignalP"/>
    </source>
</evidence>
<dbReference type="eggNOG" id="COG4198">
    <property type="taxonomic scope" value="Bacteria"/>
</dbReference>
<dbReference type="EMBL" id="AFPW01000041">
    <property type="protein sequence ID" value="EGQ12476.1"/>
    <property type="molecule type" value="Genomic_DNA"/>
</dbReference>
<dbReference type="AlphaFoldDB" id="F9D681"/>
<sequence>MKRITRNILRLAVVALPLLGMASCSDSYMEEVNTDKTKAETLDPNTQLTTGLLQTYGDFGLMDAYRCYVTGFTQHFSGGWNVSNYGGAVNANNDMMRTIWDEFYNVGIKNMVDAISRSQDKPNVNAMLRIHRVYVMSVLTDTYGDVPCSEAGQGYLKHIANPKYDKQEDIYSWFFDELDSCINRLGDGDRVTGDVTSYGGDVAQWKKYANSLRMRYAMRISDVNPVKARQEFEKAVNAPCGYIATAADNAYVKYIDGPFTLYDGARELDFRVNALGEMLYGQDASSPTFISATFYEMMKQNADPRLYRICRYYNNVKRNEASADETGSIDFTDEVVAYQNSAVGQLPAGYSYACVPGAAWYSNAKARPGQTCPILSNWVDLSAENLKLYFPRLQKLIDEDPNGGYNTNNYHVRMLRPALSVKLEKGNTPGILMTSAEVELLLAEAVLKGWQVGGTVESHYKAGVRAAMEMINGYYDVQTKISDAEIDAYIAAHPVGATAEEQKERINTEAWILHLMNPAEAWANMRRSDYPYILDRNKYEISDFTSEDNNLTTPVRLKYPSLEVKYNSASYNDALSRMGGRDDWHHRVWWDMAENTHLR</sequence>
<accession>F9D681</accession>
<dbReference type="Pfam" id="PF12771">
    <property type="entry name" value="SusD-like_2"/>
    <property type="match status" value="1"/>
</dbReference>
<dbReference type="OrthoDB" id="1109828at2"/>
<dbReference type="SUPFAM" id="SSF48452">
    <property type="entry name" value="TPR-like"/>
    <property type="match status" value="1"/>
</dbReference>